<dbReference type="PIRSF" id="PIRSF039102">
    <property type="entry name" value="Ddl/VanB"/>
    <property type="match status" value="1"/>
</dbReference>
<evidence type="ECO:0000256" key="8">
    <source>
        <dbReference type="ARBA" id="ARBA00022984"/>
    </source>
</evidence>
<dbReference type="EMBL" id="QUAJ01000042">
    <property type="protein sequence ID" value="REI39501.1"/>
    <property type="molecule type" value="Genomic_DNA"/>
</dbReference>
<dbReference type="RefSeq" id="WP_114643608.1">
    <property type="nucleotide sequence ID" value="NZ_JAACIO010000040.1"/>
</dbReference>
<keyword evidence="9 10" id="KW-0961">Cell wall biogenesis/degradation</keyword>
<dbReference type="InterPro" id="IPR016185">
    <property type="entry name" value="PreATP-grasp_dom_sf"/>
</dbReference>
<gene>
    <name evidence="10" type="primary">ddl</name>
    <name evidence="13" type="ORF">DYH56_14620</name>
</gene>
<comment type="catalytic activity">
    <reaction evidence="10">
        <text>2 D-alanine + ATP = D-alanyl-D-alanine + ADP + phosphate + H(+)</text>
        <dbReference type="Rhea" id="RHEA:11224"/>
        <dbReference type="ChEBI" id="CHEBI:15378"/>
        <dbReference type="ChEBI" id="CHEBI:30616"/>
        <dbReference type="ChEBI" id="CHEBI:43474"/>
        <dbReference type="ChEBI" id="CHEBI:57416"/>
        <dbReference type="ChEBI" id="CHEBI:57822"/>
        <dbReference type="ChEBI" id="CHEBI:456216"/>
        <dbReference type="EC" id="6.3.2.4"/>
    </reaction>
</comment>
<dbReference type="Proteomes" id="UP000263486">
    <property type="component" value="Unassembled WGS sequence"/>
</dbReference>
<dbReference type="InterPro" id="IPR011095">
    <property type="entry name" value="Dala_Dala_lig_C"/>
</dbReference>
<dbReference type="NCBIfam" id="NF002378">
    <property type="entry name" value="PRK01372.1"/>
    <property type="match status" value="1"/>
</dbReference>
<evidence type="ECO:0000256" key="1">
    <source>
        <dbReference type="ARBA" id="ARBA00004496"/>
    </source>
</evidence>
<dbReference type="Pfam" id="PF07478">
    <property type="entry name" value="Dala_Dala_lig_C"/>
    <property type="match status" value="1"/>
</dbReference>
<dbReference type="PANTHER" id="PTHR23132:SF23">
    <property type="entry name" value="D-ALANINE--D-ALANINE LIGASE B"/>
    <property type="match status" value="1"/>
</dbReference>
<keyword evidence="3 10" id="KW-0963">Cytoplasm</keyword>
<organism evidence="13 14">
    <name type="scientific">Psychrilyobacter piezotolerans</name>
    <dbReference type="NCBI Taxonomy" id="2293438"/>
    <lineage>
        <taxon>Bacteria</taxon>
        <taxon>Fusobacteriati</taxon>
        <taxon>Fusobacteriota</taxon>
        <taxon>Fusobacteriia</taxon>
        <taxon>Fusobacteriales</taxon>
        <taxon>Fusobacteriaceae</taxon>
        <taxon>Psychrilyobacter</taxon>
    </lineage>
</organism>
<dbReference type="EC" id="6.3.2.4" evidence="10"/>
<dbReference type="InterPro" id="IPR013815">
    <property type="entry name" value="ATP_grasp_subdomain_1"/>
</dbReference>
<evidence type="ECO:0000256" key="7">
    <source>
        <dbReference type="ARBA" id="ARBA00022960"/>
    </source>
</evidence>
<keyword evidence="8 10" id="KW-0573">Peptidoglycan synthesis</keyword>
<dbReference type="InterPro" id="IPR011127">
    <property type="entry name" value="Dala_Dala_lig_N"/>
</dbReference>
<dbReference type="NCBIfam" id="TIGR01205">
    <property type="entry name" value="D_ala_D_alaTIGR"/>
    <property type="match status" value="1"/>
</dbReference>
<evidence type="ECO:0000256" key="2">
    <source>
        <dbReference type="ARBA" id="ARBA00010871"/>
    </source>
</evidence>
<dbReference type="InterPro" id="IPR011761">
    <property type="entry name" value="ATP-grasp"/>
</dbReference>
<keyword evidence="5 11" id="KW-0547">Nucleotide-binding</keyword>
<evidence type="ECO:0000256" key="10">
    <source>
        <dbReference type="HAMAP-Rule" id="MF_00047"/>
    </source>
</evidence>
<name>A0ABX9KDW8_9FUSO</name>
<dbReference type="Gene3D" id="3.30.1490.20">
    <property type="entry name" value="ATP-grasp fold, A domain"/>
    <property type="match status" value="1"/>
</dbReference>
<keyword evidence="6 11" id="KW-0067">ATP-binding</keyword>
<evidence type="ECO:0000256" key="4">
    <source>
        <dbReference type="ARBA" id="ARBA00022598"/>
    </source>
</evidence>
<comment type="similarity">
    <text evidence="2 10">Belongs to the D-alanine--D-alanine ligase family.</text>
</comment>
<evidence type="ECO:0000256" key="3">
    <source>
        <dbReference type="ARBA" id="ARBA00022490"/>
    </source>
</evidence>
<dbReference type="PROSITE" id="PS00844">
    <property type="entry name" value="DALA_DALA_LIGASE_2"/>
    <property type="match status" value="1"/>
</dbReference>
<evidence type="ECO:0000256" key="5">
    <source>
        <dbReference type="ARBA" id="ARBA00022741"/>
    </source>
</evidence>
<comment type="function">
    <text evidence="10">Cell wall formation.</text>
</comment>
<sequence>MKIAVFMGGISTEREVSLKTGSAVLNSLIRQGYEAYGVNLTNENLVTSFIENEYDIAFLSLHGGCGEDGRVQGLLDLLGKKYTGSQAAPSTVAMDKIITKKIADSLGIKIPKTYTNKEEIDKFPIVIKPSKEGSSTGLYICKDMEDVEEALESLSNRSVIIEEYIKGVELTAGVLDGEALGVLKIIPHDGIYNYESKYTGGKTEYEYPAKISAEAYENAMRNAKLIHDELKLSGASRSDFILCNDKVYFLEVNTCPGMTETSLLPKLATLKNYTFDDVVKKIIFTSHKK</sequence>
<dbReference type="Pfam" id="PF01820">
    <property type="entry name" value="Dala_Dala_lig_N"/>
    <property type="match status" value="1"/>
</dbReference>
<proteinExistence type="inferred from homology"/>
<reference evidence="13 14" key="1">
    <citation type="submission" date="2018-08" db="EMBL/GenBank/DDBJ databases">
        <title>Draft genome sequence of Psychrilyobacter sp. strain SD5 isolated from Black Sea water.</title>
        <authorList>
            <person name="Yadav S."/>
            <person name="Villanueva L."/>
            <person name="Damste J.S.S."/>
        </authorList>
    </citation>
    <scope>NUCLEOTIDE SEQUENCE [LARGE SCALE GENOMIC DNA]</scope>
    <source>
        <strain evidence="13 14">SD5</strain>
    </source>
</reference>
<keyword evidence="14" id="KW-1185">Reference proteome</keyword>
<comment type="pathway">
    <text evidence="10">Cell wall biogenesis; peptidoglycan biosynthesis.</text>
</comment>
<keyword evidence="7 10" id="KW-0133">Cell shape</keyword>
<dbReference type="Gene3D" id="3.30.470.20">
    <property type="entry name" value="ATP-grasp fold, B domain"/>
    <property type="match status" value="1"/>
</dbReference>
<dbReference type="PROSITE" id="PS00843">
    <property type="entry name" value="DALA_DALA_LIGASE_1"/>
    <property type="match status" value="1"/>
</dbReference>
<dbReference type="GO" id="GO:0008716">
    <property type="term" value="F:D-alanine-D-alanine ligase activity"/>
    <property type="evidence" value="ECO:0007669"/>
    <property type="project" value="UniProtKB-EC"/>
</dbReference>
<dbReference type="PANTHER" id="PTHR23132">
    <property type="entry name" value="D-ALANINE--D-ALANINE LIGASE"/>
    <property type="match status" value="1"/>
</dbReference>
<dbReference type="PROSITE" id="PS50975">
    <property type="entry name" value="ATP_GRASP"/>
    <property type="match status" value="1"/>
</dbReference>
<dbReference type="InterPro" id="IPR000291">
    <property type="entry name" value="D-Ala_lig_Van_CS"/>
</dbReference>
<dbReference type="InterPro" id="IPR005905">
    <property type="entry name" value="D_ala_D_ala"/>
</dbReference>
<evidence type="ECO:0000259" key="12">
    <source>
        <dbReference type="PROSITE" id="PS50975"/>
    </source>
</evidence>
<evidence type="ECO:0000256" key="11">
    <source>
        <dbReference type="PROSITE-ProRule" id="PRU00409"/>
    </source>
</evidence>
<dbReference type="SUPFAM" id="SSF56059">
    <property type="entry name" value="Glutathione synthetase ATP-binding domain-like"/>
    <property type="match status" value="1"/>
</dbReference>
<evidence type="ECO:0000313" key="13">
    <source>
        <dbReference type="EMBL" id="REI39501.1"/>
    </source>
</evidence>
<evidence type="ECO:0000313" key="14">
    <source>
        <dbReference type="Proteomes" id="UP000263486"/>
    </source>
</evidence>
<comment type="subcellular location">
    <subcellularLocation>
        <location evidence="1 10">Cytoplasm</location>
    </subcellularLocation>
</comment>
<dbReference type="Gene3D" id="3.40.50.20">
    <property type="match status" value="1"/>
</dbReference>
<evidence type="ECO:0000256" key="6">
    <source>
        <dbReference type="ARBA" id="ARBA00022840"/>
    </source>
</evidence>
<accession>A0ABX9KDW8</accession>
<feature type="domain" description="ATP-grasp" evidence="12">
    <location>
        <begin position="100"/>
        <end position="284"/>
    </location>
</feature>
<dbReference type="HAMAP" id="MF_00047">
    <property type="entry name" value="Dala_Dala_lig"/>
    <property type="match status" value="1"/>
</dbReference>
<protein>
    <recommendedName>
        <fullName evidence="10">D-alanine--D-alanine ligase</fullName>
        <ecNumber evidence="10">6.3.2.4</ecNumber>
    </recommendedName>
    <alternativeName>
        <fullName evidence="10">D-Ala-D-Ala ligase</fullName>
    </alternativeName>
    <alternativeName>
        <fullName evidence="10">D-alanylalanine synthetase</fullName>
    </alternativeName>
</protein>
<keyword evidence="4 10" id="KW-0436">Ligase</keyword>
<comment type="caution">
    <text evidence="13">The sequence shown here is derived from an EMBL/GenBank/DDBJ whole genome shotgun (WGS) entry which is preliminary data.</text>
</comment>
<dbReference type="SUPFAM" id="SSF52440">
    <property type="entry name" value="PreATP-grasp domain"/>
    <property type="match status" value="1"/>
</dbReference>
<evidence type="ECO:0000256" key="9">
    <source>
        <dbReference type="ARBA" id="ARBA00023316"/>
    </source>
</evidence>